<name>A0AA38VKK9_9PEZI</name>
<keyword evidence="2" id="KW-1185">Reference proteome</keyword>
<accession>A0AA38VKK9</accession>
<organism evidence="1 2">
    <name type="scientific">Coniochaeta hoffmannii</name>
    <dbReference type="NCBI Taxonomy" id="91930"/>
    <lineage>
        <taxon>Eukaryota</taxon>
        <taxon>Fungi</taxon>
        <taxon>Dikarya</taxon>
        <taxon>Ascomycota</taxon>
        <taxon>Pezizomycotina</taxon>
        <taxon>Sordariomycetes</taxon>
        <taxon>Sordariomycetidae</taxon>
        <taxon>Coniochaetales</taxon>
        <taxon>Coniochaetaceae</taxon>
        <taxon>Coniochaeta</taxon>
    </lineage>
</organism>
<dbReference type="Proteomes" id="UP001174691">
    <property type="component" value="Unassembled WGS sequence"/>
</dbReference>
<sequence length="271" mass="30355">MPSIQADVGGVLHFDPQRNYSGISFLKLPLGLHLGFKPWKEPASTAKDEVKALELVRRYTSIPVSRHRDAIPSPGADRSHDDGKNGFLACSCSFELIKRLQGYQLRKCIDFMSGRHLRELALQLREYISQLRSIPRTDEAVNLATQEKHKTVFTHRILREANILVDRRLREDGTTARWLVTGIAGWTAAGWHLEHFEFVSGMFEGSGLFRMLLRQACGEGIGNYEADLEAEERIWAERKRKTGELDAAWEDGSGRVLSIGGAGVREAGAVV</sequence>
<dbReference type="EMBL" id="JANBVN010000211">
    <property type="protein sequence ID" value="KAJ9132942.1"/>
    <property type="molecule type" value="Genomic_DNA"/>
</dbReference>
<evidence type="ECO:0000313" key="2">
    <source>
        <dbReference type="Proteomes" id="UP001174691"/>
    </source>
</evidence>
<proteinExistence type="predicted"/>
<dbReference type="AlphaFoldDB" id="A0AA38VKK9"/>
<gene>
    <name evidence="1" type="ORF">NKR19_g9216</name>
</gene>
<evidence type="ECO:0000313" key="1">
    <source>
        <dbReference type="EMBL" id="KAJ9132942.1"/>
    </source>
</evidence>
<evidence type="ECO:0008006" key="3">
    <source>
        <dbReference type="Google" id="ProtNLM"/>
    </source>
</evidence>
<reference evidence="1" key="1">
    <citation type="submission" date="2022-07" db="EMBL/GenBank/DDBJ databases">
        <title>Fungi with potential for degradation of polypropylene.</title>
        <authorList>
            <person name="Gostincar C."/>
        </authorList>
    </citation>
    <scope>NUCLEOTIDE SEQUENCE</scope>
    <source>
        <strain evidence="1">EXF-13287</strain>
    </source>
</reference>
<protein>
    <recommendedName>
        <fullName evidence="3">Aminoglycoside phosphotransferase domain-containing protein</fullName>
    </recommendedName>
</protein>
<comment type="caution">
    <text evidence="1">The sequence shown here is derived from an EMBL/GenBank/DDBJ whole genome shotgun (WGS) entry which is preliminary data.</text>
</comment>